<evidence type="ECO:0000313" key="1">
    <source>
        <dbReference type="EMBL" id="NMU82642.1"/>
    </source>
</evidence>
<accession>A0A7Y0XBT3</accession>
<gene>
    <name evidence="1" type="ORF">HKB16_07075</name>
</gene>
<dbReference type="EMBL" id="JABCLB010000884">
    <property type="protein sequence ID" value="NMU82642.1"/>
    <property type="molecule type" value="Genomic_DNA"/>
</dbReference>
<sequence length="99" mass="11429">MTSRSEPTTRSLLAQQFNNQPFIPVVDVAESLFGMAATTTKRKAAQQDLPFPVVRLGNSQKSPWFVSFDDLAKFIERQRRENERGWNRNNGSKRVLFRN</sequence>
<protein>
    <recommendedName>
        <fullName evidence="3">Pyocin activator protein PrtN</fullName>
    </recommendedName>
</protein>
<name>A0A7Y0XBT3_VIBPH</name>
<dbReference type="InterPro" id="IPR020518">
    <property type="entry name" value="Tscrpt_reg_PrtN"/>
</dbReference>
<dbReference type="GO" id="GO:0006355">
    <property type="term" value="P:regulation of DNA-templated transcription"/>
    <property type="evidence" value="ECO:0007669"/>
    <property type="project" value="InterPro"/>
</dbReference>
<evidence type="ECO:0008006" key="3">
    <source>
        <dbReference type="Google" id="ProtNLM"/>
    </source>
</evidence>
<reference evidence="1 2" key="1">
    <citation type="submission" date="2020-04" db="EMBL/GenBank/DDBJ databases">
        <title>Whole-genome sequencing of Vibrio spp. from China reveals different genetic environments of blaCTX-M-14 among diverse lineages.</title>
        <authorList>
            <person name="Zheng Z."/>
            <person name="Ye L."/>
            <person name="Chen S."/>
        </authorList>
    </citation>
    <scope>NUCLEOTIDE SEQUENCE [LARGE SCALE GENOMIC DNA]</scope>
    <source>
        <strain evidence="1 2">Vb0551</strain>
    </source>
</reference>
<proteinExistence type="predicted"/>
<dbReference type="Pfam" id="PF11112">
    <property type="entry name" value="PyocinActivator"/>
    <property type="match status" value="1"/>
</dbReference>
<dbReference type="AlphaFoldDB" id="A0A7Y0XBT3"/>
<dbReference type="RefSeq" id="WP_141180472.1">
    <property type="nucleotide sequence ID" value="NZ_CP041202.1"/>
</dbReference>
<comment type="caution">
    <text evidence="1">The sequence shown here is derived from an EMBL/GenBank/DDBJ whole genome shotgun (WGS) entry which is preliminary data.</text>
</comment>
<organism evidence="1 2">
    <name type="scientific">Vibrio parahaemolyticus</name>
    <dbReference type="NCBI Taxonomy" id="670"/>
    <lineage>
        <taxon>Bacteria</taxon>
        <taxon>Pseudomonadati</taxon>
        <taxon>Pseudomonadota</taxon>
        <taxon>Gammaproteobacteria</taxon>
        <taxon>Vibrionales</taxon>
        <taxon>Vibrionaceae</taxon>
        <taxon>Vibrio</taxon>
    </lineage>
</organism>
<dbReference type="Proteomes" id="UP000518904">
    <property type="component" value="Unassembled WGS sequence"/>
</dbReference>
<evidence type="ECO:0000313" key="2">
    <source>
        <dbReference type="Proteomes" id="UP000518904"/>
    </source>
</evidence>